<name>A0A067R4B5_ZOONE</name>
<dbReference type="PANTHER" id="PTHR13483">
    <property type="entry name" value="BOX C_D SNORNA PROTEIN 1-RELATED"/>
    <property type="match status" value="1"/>
</dbReference>
<dbReference type="GO" id="GO:0000463">
    <property type="term" value="P:maturation of LSU-rRNA from tricistronic rRNA transcript (SSU-rRNA, 5.8S rRNA, LSU-rRNA)"/>
    <property type="evidence" value="ECO:0007669"/>
    <property type="project" value="TreeGrafter"/>
</dbReference>
<keyword evidence="3" id="KW-0597">Phosphoprotein</keyword>
<dbReference type="OrthoDB" id="272357at2759"/>
<keyword evidence="16" id="KW-1185">Reference proteome</keyword>
<evidence type="ECO:0000256" key="12">
    <source>
        <dbReference type="ARBA" id="ARBA00077531"/>
    </source>
</evidence>
<dbReference type="GO" id="GO:0000492">
    <property type="term" value="P:box C/D snoRNP assembly"/>
    <property type="evidence" value="ECO:0007669"/>
    <property type="project" value="TreeGrafter"/>
</dbReference>
<dbReference type="GO" id="GO:0005634">
    <property type="term" value="C:nucleus"/>
    <property type="evidence" value="ECO:0007669"/>
    <property type="project" value="TreeGrafter"/>
</dbReference>
<sequence length="313" mass="36521">MSSVGAWKRLGKCEVCNDQEAKYTCPRCEVKTCCITCVNIHKKELGCNGQRNKIAYKRISEFTNLDLLSDYRLLEETTRHVETYARDPSKHYTASKDLPINLYKLRAAAHRRRTNLQFLPHNFTRSKANSTYFNWKEQLIYWRVEWIFPHADNIKCVGRRLLESEPLSKLVNIYLDPKECDPLYQDKLQYYQSAGLRGLLLLLKAEQKPGTWFYQLDSSLSLKANLKEKTVIEFPTIYVVLKDHKDAFAILESDEEDKDRNEATINMNNKNNLLFNTSDYSESEDEYNTSVGSKKKYPKLDIPQYDVLIGLKS</sequence>
<evidence type="ECO:0000256" key="2">
    <source>
        <dbReference type="ARBA" id="ARBA00022517"/>
    </source>
</evidence>
<keyword evidence="5 13" id="KW-0863">Zinc-finger</keyword>
<keyword evidence="4" id="KW-0479">Metal-binding</keyword>
<dbReference type="OMA" id="YWRVEWL"/>
<dbReference type="GO" id="GO:0048254">
    <property type="term" value="P:snoRNA localization"/>
    <property type="evidence" value="ECO:0007669"/>
    <property type="project" value="TreeGrafter"/>
</dbReference>
<evidence type="ECO:0000313" key="16">
    <source>
        <dbReference type="Proteomes" id="UP000027135"/>
    </source>
</evidence>
<protein>
    <recommendedName>
        <fullName evidence="11">Box C/D snoRNA protein 1</fullName>
    </recommendedName>
    <alternativeName>
        <fullName evidence="12">Zinc finger HIT domain-containing protein 6</fullName>
    </alternativeName>
</protein>
<dbReference type="FunCoup" id="A0A067R4B5">
    <property type="interactions" value="523"/>
</dbReference>
<comment type="similarity">
    <text evidence="9">Belongs to the BCD1 family.</text>
</comment>
<proteinExistence type="inferred from homology"/>
<dbReference type="GO" id="GO:0070761">
    <property type="term" value="C:pre-snoRNP complex"/>
    <property type="evidence" value="ECO:0007669"/>
    <property type="project" value="TreeGrafter"/>
</dbReference>
<dbReference type="InterPro" id="IPR057721">
    <property type="entry name" value="BCD1_alpha/beta"/>
</dbReference>
<keyword evidence="7" id="KW-0832">Ubl conjugation</keyword>
<dbReference type="STRING" id="136037.A0A067R4B5"/>
<comment type="function">
    <text evidence="8">Required for box C/D snoRNAs accumulation involved in snoRNA processing, snoRNA transport to the nucleolus and ribosome biogenesis.</text>
</comment>
<dbReference type="InterPro" id="IPR007529">
    <property type="entry name" value="Znf_HIT"/>
</dbReference>
<gene>
    <name evidence="15" type="ORF">L798_07808</name>
</gene>
<dbReference type="SUPFAM" id="SSF144232">
    <property type="entry name" value="HIT/MYND zinc finger-like"/>
    <property type="match status" value="1"/>
</dbReference>
<dbReference type="PANTHER" id="PTHR13483:SF3">
    <property type="entry name" value="BOX C_D SNORNA PROTEIN 1"/>
    <property type="match status" value="1"/>
</dbReference>
<evidence type="ECO:0000256" key="1">
    <source>
        <dbReference type="ARBA" id="ARBA00022499"/>
    </source>
</evidence>
<dbReference type="Pfam" id="PF25790">
    <property type="entry name" value="BCD1"/>
    <property type="match status" value="1"/>
</dbReference>
<accession>A0A067R4B5</accession>
<feature type="domain" description="HIT-type" evidence="14">
    <location>
        <begin position="13"/>
        <end position="47"/>
    </location>
</feature>
<organism evidence="15 16">
    <name type="scientific">Zootermopsis nevadensis</name>
    <name type="common">Dampwood termite</name>
    <dbReference type="NCBI Taxonomy" id="136037"/>
    <lineage>
        <taxon>Eukaryota</taxon>
        <taxon>Metazoa</taxon>
        <taxon>Ecdysozoa</taxon>
        <taxon>Arthropoda</taxon>
        <taxon>Hexapoda</taxon>
        <taxon>Insecta</taxon>
        <taxon>Pterygota</taxon>
        <taxon>Neoptera</taxon>
        <taxon>Polyneoptera</taxon>
        <taxon>Dictyoptera</taxon>
        <taxon>Blattodea</taxon>
        <taxon>Blattoidea</taxon>
        <taxon>Termitoidae</taxon>
        <taxon>Termopsidae</taxon>
        <taxon>Zootermopsis</taxon>
    </lineage>
</organism>
<evidence type="ECO:0000256" key="10">
    <source>
        <dbReference type="ARBA" id="ARBA00061949"/>
    </source>
</evidence>
<evidence type="ECO:0000256" key="5">
    <source>
        <dbReference type="ARBA" id="ARBA00022771"/>
    </source>
</evidence>
<dbReference type="eggNOG" id="KOG2858">
    <property type="taxonomic scope" value="Eukaryota"/>
</dbReference>
<evidence type="ECO:0000256" key="9">
    <source>
        <dbReference type="ARBA" id="ARBA00049654"/>
    </source>
</evidence>
<keyword evidence="1" id="KW-1017">Isopeptide bond</keyword>
<dbReference type="Proteomes" id="UP000027135">
    <property type="component" value="Unassembled WGS sequence"/>
</dbReference>
<dbReference type="CDD" id="cd23023">
    <property type="entry name" value="zf-HIT_BCD1"/>
    <property type="match status" value="1"/>
</dbReference>
<evidence type="ECO:0000256" key="8">
    <source>
        <dbReference type="ARBA" id="ARBA00049598"/>
    </source>
</evidence>
<evidence type="ECO:0000256" key="3">
    <source>
        <dbReference type="ARBA" id="ARBA00022553"/>
    </source>
</evidence>
<reference evidence="15 16" key="1">
    <citation type="journal article" date="2014" name="Nat. Commun.">
        <title>Molecular traces of alternative social organization in a termite genome.</title>
        <authorList>
            <person name="Terrapon N."/>
            <person name="Li C."/>
            <person name="Robertson H.M."/>
            <person name="Ji L."/>
            <person name="Meng X."/>
            <person name="Booth W."/>
            <person name="Chen Z."/>
            <person name="Childers C.P."/>
            <person name="Glastad K.M."/>
            <person name="Gokhale K."/>
            <person name="Gowin J."/>
            <person name="Gronenberg W."/>
            <person name="Hermansen R.A."/>
            <person name="Hu H."/>
            <person name="Hunt B.G."/>
            <person name="Huylmans A.K."/>
            <person name="Khalil S.M."/>
            <person name="Mitchell R.D."/>
            <person name="Munoz-Torres M.C."/>
            <person name="Mustard J.A."/>
            <person name="Pan H."/>
            <person name="Reese J.T."/>
            <person name="Scharf M.E."/>
            <person name="Sun F."/>
            <person name="Vogel H."/>
            <person name="Xiao J."/>
            <person name="Yang W."/>
            <person name="Yang Z."/>
            <person name="Yang Z."/>
            <person name="Zhou J."/>
            <person name="Zhu J."/>
            <person name="Brent C.S."/>
            <person name="Elsik C.G."/>
            <person name="Goodisman M.A."/>
            <person name="Liberles D.A."/>
            <person name="Roe R.M."/>
            <person name="Vargo E.L."/>
            <person name="Vilcinskas A."/>
            <person name="Wang J."/>
            <person name="Bornberg-Bauer E."/>
            <person name="Korb J."/>
            <person name="Zhang G."/>
            <person name="Liebig J."/>
        </authorList>
    </citation>
    <scope>NUCLEOTIDE SEQUENCE [LARGE SCALE GENOMIC DNA]</scope>
    <source>
        <tissue evidence="15">Whole organism</tissue>
    </source>
</reference>
<keyword evidence="6" id="KW-0862">Zinc</keyword>
<evidence type="ECO:0000259" key="14">
    <source>
        <dbReference type="PROSITE" id="PS51083"/>
    </source>
</evidence>
<keyword evidence="2" id="KW-0690">Ribosome biogenesis</keyword>
<dbReference type="GO" id="GO:0008270">
    <property type="term" value="F:zinc ion binding"/>
    <property type="evidence" value="ECO:0007669"/>
    <property type="project" value="UniProtKB-UniRule"/>
</dbReference>
<dbReference type="InParanoid" id="A0A067R4B5"/>
<dbReference type="Gene3D" id="3.30.60.190">
    <property type="match status" value="1"/>
</dbReference>
<evidence type="ECO:0000256" key="11">
    <source>
        <dbReference type="ARBA" id="ARBA00068630"/>
    </source>
</evidence>
<evidence type="ECO:0000256" key="4">
    <source>
        <dbReference type="ARBA" id="ARBA00022723"/>
    </source>
</evidence>
<evidence type="ECO:0000313" key="15">
    <source>
        <dbReference type="EMBL" id="KDR18016.1"/>
    </source>
</evidence>
<dbReference type="InterPro" id="IPR051639">
    <property type="entry name" value="BCD1"/>
</dbReference>
<comment type="subunit">
    <text evidence="10">Interacts with FBL, SNU13, NOP58, NUFIP1, RUVBL1, RUVBL2 and TAF9. Interacts (via HIT-type zinc finger) with the RUVBL1/RUVBL2 complex in the presence of ADP.</text>
</comment>
<dbReference type="AlphaFoldDB" id="A0A067R4B5"/>
<evidence type="ECO:0000256" key="7">
    <source>
        <dbReference type="ARBA" id="ARBA00022843"/>
    </source>
</evidence>
<dbReference type="EMBL" id="KK852705">
    <property type="protein sequence ID" value="KDR18016.1"/>
    <property type="molecule type" value="Genomic_DNA"/>
</dbReference>
<dbReference type="FunFam" id="3.30.60.190:FF:000001">
    <property type="entry name" value="box C/D snoRNA protein 1"/>
    <property type="match status" value="1"/>
</dbReference>
<evidence type="ECO:0000256" key="13">
    <source>
        <dbReference type="PROSITE-ProRule" id="PRU00453"/>
    </source>
</evidence>
<dbReference type="PROSITE" id="PS51083">
    <property type="entry name" value="ZF_HIT"/>
    <property type="match status" value="1"/>
</dbReference>
<dbReference type="Pfam" id="PF04438">
    <property type="entry name" value="zf-HIT"/>
    <property type="match status" value="1"/>
</dbReference>
<evidence type="ECO:0000256" key="6">
    <source>
        <dbReference type="ARBA" id="ARBA00022833"/>
    </source>
</evidence>